<protein>
    <submittedName>
        <fullName evidence="1">Uncharacterized protein</fullName>
    </submittedName>
</protein>
<evidence type="ECO:0000313" key="1">
    <source>
        <dbReference type="EMBL" id="GBM56785.1"/>
    </source>
</evidence>
<keyword evidence="2" id="KW-1185">Reference proteome</keyword>
<gene>
    <name evidence="1" type="ORF">AVEN_5674_1</name>
</gene>
<comment type="caution">
    <text evidence="1">The sequence shown here is derived from an EMBL/GenBank/DDBJ whole genome shotgun (WGS) entry which is preliminary data.</text>
</comment>
<name>A0A4Y2GVE2_ARAVE</name>
<evidence type="ECO:0000313" key="2">
    <source>
        <dbReference type="Proteomes" id="UP000499080"/>
    </source>
</evidence>
<proteinExistence type="predicted"/>
<dbReference type="EMBL" id="BGPR01255929">
    <property type="protein sequence ID" value="GBM56785.1"/>
    <property type="molecule type" value="Genomic_DNA"/>
</dbReference>
<sequence length="19" mass="2151">MESSKRKSNIPADKVTVFN</sequence>
<accession>A0A4Y2GVE2</accession>
<feature type="non-terminal residue" evidence="1">
    <location>
        <position position="19"/>
    </location>
</feature>
<reference evidence="1 2" key="1">
    <citation type="journal article" date="2019" name="Sci. Rep.">
        <title>Orb-weaving spider Araneus ventricosus genome elucidates the spidroin gene catalogue.</title>
        <authorList>
            <person name="Kono N."/>
            <person name="Nakamura H."/>
            <person name="Ohtoshi R."/>
            <person name="Moran D.A.P."/>
            <person name="Shinohara A."/>
            <person name="Yoshida Y."/>
            <person name="Fujiwara M."/>
            <person name="Mori M."/>
            <person name="Tomita M."/>
            <person name="Arakawa K."/>
        </authorList>
    </citation>
    <scope>NUCLEOTIDE SEQUENCE [LARGE SCALE GENOMIC DNA]</scope>
</reference>
<dbReference type="AlphaFoldDB" id="A0A4Y2GVE2"/>
<dbReference type="Proteomes" id="UP000499080">
    <property type="component" value="Unassembled WGS sequence"/>
</dbReference>
<organism evidence="1 2">
    <name type="scientific">Araneus ventricosus</name>
    <name type="common">Orbweaver spider</name>
    <name type="synonym">Epeira ventricosa</name>
    <dbReference type="NCBI Taxonomy" id="182803"/>
    <lineage>
        <taxon>Eukaryota</taxon>
        <taxon>Metazoa</taxon>
        <taxon>Ecdysozoa</taxon>
        <taxon>Arthropoda</taxon>
        <taxon>Chelicerata</taxon>
        <taxon>Arachnida</taxon>
        <taxon>Araneae</taxon>
        <taxon>Araneomorphae</taxon>
        <taxon>Entelegynae</taxon>
        <taxon>Araneoidea</taxon>
        <taxon>Araneidae</taxon>
        <taxon>Araneus</taxon>
    </lineage>
</organism>